<comment type="caution">
    <text evidence="6">The sequence shown here is derived from an EMBL/GenBank/DDBJ whole genome shotgun (WGS) entry which is preliminary data.</text>
</comment>
<accession>A0A657LX59</accession>
<dbReference type="InterPro" id="IPR013656">
    <property type="entry name" value="PAS_4"/>
</dbReference>
<feature type="domain" description="PAS" evidence="5">
    <location>
        <begin position="150"/>
        <end position="220"/>
    </location>
</feature>
<dbReference type="SUPFAM" id="SSF55785">
    <property type="entry name" value="PYP-like sensor domain (PAS domain)"/>
    <property type="match status" value="1"/>
</dbReference>
<feature type="modified residue" description="4-aspartylphosphate" evidence="3">
    <location>
        <position position="499"/>
    </location>
</feature>
<reference evidence="6 7" key="1">
    <citation type="submission" date="2016-02" db="EMBL/GenBank/DDBJ databases">
        <title>Genome sequencing of a beta-galactosidase producing bacteria Rhizobium sp. 59.</title>
        <authorList>
            <person name="Wang D."/>
            <person name="Kot W."/>
            <person name="Qin Y."/>
            <person name="Hansen L."/>
            <person name="Naqvi K."/>
            <person name="Rensing C."/>
        </authorList>
    </citation>
    <scope>NUCLEOTIDE SEQUENCE [LARGE SCALE GENOMIC DNA]</scope>
    <source>
        <strain evidence="6 7">59</strain>
    </source>
</reference>
<keyword evidence="7" id="KW-1185">Reference proteome</keyword>
<dbReference type="OrthoDB" id="8274118at2"/>
<dbReference type="Gene3D" id="3.40.50.2300">
    <property type="match status" value="1"/>
</dbReference>
<dbReference type="NCBIfam" id="TIGR00229">
    <property type="entry name" value="sensory_box"/>
    <property type="match status" value="1"/>
</dbReference>
<evidence type="ECO:0000259" key="4">
    <source>
        <dbReference type="PROSITE" id="PS50110"/>
    </source>
</evidence>
<evidence type="ECO:0000256" key="2">
    <source>
        <dbReference type="ARBA" id="ARBA00023012"/>
    </source>
</evidence>
<dbReference type="GO" id="GO:0000160">
    <property type="term" value="P:phosphorelay signal transduction system"/>
    <property type="evidence" value="ECO:0007669"/>
    <property type="project" value="UniProtKB-KW"/>
</dbReference>
<dbReference type="SMART" id="SM00091">
    <property type="entry name" value="PAS"/>
    <property type="match status" value="2"/>
</dbReference>
<name>A0A657LX59_9HYPH</name>
<dbReference type="PROSITE" id="PS50110">
    <property type="entry name" value="RESPONSE_REGULATORY"/>
    <property type="match status" value="1"/>
</dbReference>
<dbReference type="CDD" id="cd17546">
    <property type="entry name" value="REC_hyHK_CKI1_RcsC-like"/>
    <property type="match status" value="1"/>
</dbReference>
<dbReference type="Proteomes" id="UP000182661">
    <property type="component" value="Unassembled WGS sequence"/>
</dbReference>
<evidence type="ECO:0000256" key="1">
    <source>
        <dbReference type="ARBA" id="ARBA00022553"/>
    </source>
</evidence>
<evidence type="ECO:0000313" key="7">
    <source>
        <dbReference type="Proteomes" id="UP000182661"/>
    </source>
</evidence>
<dbReference type="CDD" id="cd00130">
    <property type="entry name" value="PAS"/>
    <property type="match status" value="1"/>
</dbReference>
<dbReference type="EMBL" id="LSRP01000024">
    <property type="protein sequence ID" value="OJG00542.1"/>
    <property type="molecule type" value="Genomic_DNA"/>
</dbReference>
<sequence>MSDVALTGANIQKTVLDAASDALGLAILVCDKNDEIVFASRHLLQFYPISASLLQPGTRIRDFLGAVFDSGVRNGTVPERSRRRSNRDEWISEHISFHWRERYETIERIGRQRWISVRKRRISSGLCFVAISDISDQKKREEQIQTDLERVELTEGILDSMPNPMCVKDRNLNYIAVNKAFCAIHGMTAEAILGRSVWDLLEPEFAEKFERSDRAVLETGVSYSLPEQLVRADGEDLWVVTHKYRVGEAGKHLVVTCMSDVTDVVVGNDDSENAPSRKVGFKVKDYDLFEPGQNCYDPFRALDMQHLVEPGPILDAMPQPLRHVLVATSDPNLEQRILSKLREWQFDAGAISNLSELAQMRKAVASAGLSVDLLLIDAGMKDAKDIAAGWETLPSLLLPTDWTEAQLHTDILRIGEIAAEATEVMPLVPEDWDIVVAPEMPLERSHSDVEVVVAEDNEINQFVFAQILEGLGISYRIAANGEEAVTLWQQCKPNLILMDVAMPVMNGFDAARAIREAEKSSGTRTPIIAVTAQALDIDIERSLAAGMDDHITKPISPDMIEAVYRAFVPEKQERPAVQA</sequence>
<feature type="domain" description="Response regulatory" evidence="4">
    <location>
        <begin position="450"/>
        <end position="568"/>
    </location>
</feature>
<dbReference type="SUPFAM" id="SSF52172">
    <property type="entry name" value="CheY-like"/>
    <property type="match status" value="1"/>
</dbReference>
<dbReference type="InterPro" id="IPR000014">
    <property type="entry name" value="PAS"/>
</dbReference>
<organism evidence="6 7">
    <name type="scientific">Pararhizobium antarcticum</name>
    <dbReference type="NCBI Taxonomy" id="1798805"/>
    <lineage>
        <taxon>Bacteria</taxon>
        <taxon>Pseudomonadati</taxon>
        <taxon>Pseudomonadota</taxon>
        <taxon>Alphaproteobacteria</taxon>
        <taxon>Hyphomicrobiales</taxon>
        <taxon>Rhizobiaceae</taxon>
        <taxon>Rhizobium/Agrobacterium group</taxon>
        <taxon>Pararhizobium</taxon>
    </lineage>
</organism>
<evidence type="ECO:0000259" key="5">
    <source>
        <dbReference type="PROSITE" id="PS50112"/>
    </source>
</evidence>
<evidence type="ECO:0000313" key="6">
    <source>
        <dbReference type="EMBL" id="OJG00542.1"/>
    </source>
</evidence>
<dbReference type="Pfam" id="PF08448">
    <property type="entry name" value="PAS_4"/>
    <property type="match status" value="1"/>
</dbReference>
<dbReference type="PROSITE" id="PS50112">
    <property type="entry name" value="PAS"/>
    <property type="match status" value="1"/>
</dbReference>
<dbReference type="InterPro" id="IPR035965">
    <property type="entry name" value="PAS-like_dom_sf"/>
</dbReference>
<keyword evidence="2" id="KW-0902">Two-component regulatory system</keyword>
<dbReference type="PANTHER" id="PTHR45339">
    <property type="entry name" value="HYBRID SIGNAL TRANSDUCTION HISTIDINE KINASE J"/>
    <property type="match status" value="1"/>
</dbReference>
<evidence type="ECO:0000256" key="3">
    <source>
        <dbReference type="PROSITE-ProRule" id="PRU00169"/>
    </source>
</evidence>
<dbReference type="InterPro" id="IPR011006">
    <property type="entry name" value="CheY-like_superfamily"/>
</dbReference>
<protein>
    <submittedName>
        <fullName evidence="6">Two-component system response regulator</fullName>
    </submittedName>
</protein>
<dbReference type="PANTHER" id="PTHR45339:SF1">
    <property type="entry name" value="HYBRID SIGNAL TRANSDUCTION HISTIDINE KINASE J"/>
    <property type="match status" value="1"/>
</dbReference>
<proteinExistence type="predicted"/>
<dbReference type="RefSeq" id="WP_071831353.1">
    <property type="nucleotide sequence ID" value="NZ_LSRP01000024.1"/>
</dbReference>
<dbReference type="Pfam" id="PF00072">
    <property type="entry name" value="Response_reg"/>
    <property type="match status" value="1"/>
</dbReference>
<keyword evidence="1 3" id="KW-0597">Phosphoprotein</keyword>
<dbReference type="InterPro" id="IPR001789">
    <property type="entry name" value="Sig_transdc_resp-reg_receiver"/>
</dbReference>
<dbReference type="SMART" id="SM00448">
    <property type="entry name" value="REC"/>
    <property type="match status" value="1"/>
</dbReference>
<dbReference type="Gene3D" id="3.30.450.20">
    <property type="entry name" value="PAS domain"/>
    <property type="match status" value="2"/>
</dbReference>
<gene>
    <name evidence="6" type="ORF">AX760_10250</name>
</gene>
<dbReference type="AlphaFoldDB" id="A0A657LX59"/>